<dbReference type="AlphaFoldDB" id="A0A0E9NB16"/>
<dbReference type="GO" id="GO:0005634">
    <property type="term" value="C:nucleus"/>
    <property type="evidence" value="ECO:0007669"/>
    <property type="project" value="TreeGrafter"/>
</dbReference>
<evidence type="ECO:0000256" key="5">
    <source>
        <dbReference type="SAM" id="MobiDB-lite"/>
    </source>
</evidence>
<reference evidence="6 7" key="2">
    <citation type="journal article" date="2014" name="J. Gen. Appl. Microbiol.">
        <title>The early diverging ascomycetous budding yeast Saitoella complicata has three histone deacetylases belonging to the Clr6, Hos2, and Rpd3 lineages.</title>
        <authorList>
            <person name="Nishida H."/>
            <person name="Matsumoto T."/>
            <person name="Kondo S."/>
            <person name="Hamamoto M."/>
            <person name="Yoshikawa H."/>
        </authorList>
    </citation>
    <scope>NUCLEOTIDE SEQUENCE [LARGE SCALE GENOMIC DNA]</scope>
    <source>
        <strain evidence="6 7">NRRL Y-17804</strain>
    </source>
</reference>
<dbReference type="OMA" id="FRICGMK"/>
<dbReference type="Gene3D" id="3.30.470.160">
    <property type="entry name" value="Inositol polyphosphate kinase"/>
    <property type="match status" value="1"/>
</dbReference>
<dbReference type="GO" id="GO:0046854">
    <property type="term" value="P:phosphatidylinositol phosphate biosynthetic process"/>
    <property type="evidence" value="ECO:0007669"/>
    <property type="project" value="TreeGrafter"/>
</dbReference>
<dbReference type="EMBL" id="BACD03000007">
    <property type="protein sequence ID" value="GAO47072.1"/>
    <property type="molecule type" value="Genomic_DNA"/>
</dbReference>
<keyword evidence="2 4" id="KW-0808">Transferase</keyword>
<evidence type="ECO:0000313" key="7">
    <source>
        <dbReference type="Proteomes" id="UP000033140"/>
    </source>
</evidence>
<reference evidence="6 7" key="1">
    <citation type="journal article" date="2011" name="J. Gen. Appl. Microbiol.">
        <title>Draft genome sequencing of the enigmatic yeast Saitoella complicata.</title>
        <authorList>
            <person name="Nishida H."/>
            <person name="Hamamoto M."/>
            <person name="Sugiyama J."/>
        </authorList>
    </citation>
    <scope>NUCLEOTIDE SEQUENCE [LARGE SCALE GENOMIC DNA]</scope>
    <source>
        <strain evidence="6 7">NRRL Y-17804</strain>
    </source>
</reference>
<reference evidence="6 7" key="3">
    <citation type="journal article" date="2015" name="Genome Announc.">
        <title>Draft Genome Sequence of the Archiascomycetous Yeast Saitoella complicata.</title>
        <authorList>
            <person name="Yamauchi K."/>
            <person name="Kondo S."/>
            <person name="Hamamoto M."/>
            <person name="Takahashi Y."/>
            <person name="Ogura Y."/>
            <person name="Hayashi T."/>
            <person name="Nishida H."/>
        </authorList>
    </citation>
    <scope>NUCLEOTIDE SEQUENCE [LARGE SCALE GENOMIC DNA]</scope>
    <source>
        <strain evidence="6 7">NRRL Y-17804</strain>
    </source>
</reference>
<dbReference type="Pfam" id="PF03770">
    <property type="entry name" value="IPK"/>
    <property type="match status" value="1"/>
</dbReference>
<dbReference type="GO" id="GO:0000824">
    <property type="term" value="F:inositol-1,4,5,6-tetrakisphosphate 3-kinase activity"/>
    <property type="evidence" value="ECO:0007669"/>
    <property type="project" value="TreeGrafter"/>
</dbReference>
<dbReference type="GO" id="GO:0032958">
    <property type="term" value="P:inositol phosphate biosynthetic process"/>
    <property type="evidence" value="ECO:0007669"/>
    <property type="project" value="InterPro"/>
</dbReference>
<comment type="similarity">
    <text evidence="1 4">Belongs to the inositol phosphokinase (IPK) family.</text>
</comment>
<dbReference type="InterPro" id="IPR038286">
    <property type="entry name" value="IPK_sf"/>
</dbReference>
<evidence type="ECO:0000256" key="3">
    <source>
        <dbReference type="ARBA" id="ARBA00022777"/>
    </source>
</evidence>
<evidence type="ECO:0000256" key="2">
    <source>
        <dbReference type="ARBA" id="ARBA00022679"/>
    </source>
</evidence>
<feature type="region of interest" description="Disordered" evidence="5">
    <location>
        <begin position="274"/>
        <end position="293"/>
    </location>
</feature>
<organism evidence="6 7">
    <name type="scientific">Saitoella complicata (strain BCRC 22490 / CBS 7301 / JCM 7358 / NBRC 10748 / NRRL Y-17804)</name>
    <dbReference type="NCBI Taxonomy" id="698492"/>
    <lineage>
        <taxon>Eukaryota</taxon>
        <taxon>Fungi</taxon>
        <taxon>Dikarya</taxon>
        <taxon>Ascomycota</taxon>
        <taxon>Taphrinomycotina</taxon>
        <taxon>Taphrinomycotina incertae sedis</taxon>
        <taxon>Saitoella</taxon>
    </lineage>
</organism>
<evidence type="ECO:0000313" key="6">
    <source>
        <dbReference type="EMBL" id="GAO47072.1"/>
    </source>
</evidence>
<evidence type="ECO:0000256" key="1">
    <source>
        <dbReference type="ARBA" id="ARBA00007374"/>
    </source>
</evidence>
<name>A0A0E9NB16_SAICN</name>
<evidence type="ECO:0000256" key="4">
    <source>
        <dbReference type="RuleBase" id="RU363090"/>
    </source>
</evidence>
<dbReference type="Proteomes" id="UP000033140">
    <property type="component" value="Unassembled WGS sequence"/>
</dbReference>
<dbReference type="PANTHER" id="PTHR12400">
    <property type="entry name" value="INOSITOL POLYPHOSPHATE KINASE"/>
    <property type="match status" value="1"/>
</dbReference>
<protein>
    <recommendedName>
        <fullName evidence="4">Kinase</fullName>
        <ecNumber evidence="4">2.7.-.-</ecNumber>
    </recommendedName>
</protein>
<dbReference type="EC" id="2.7.-.-" evidence="4"/>
<dbReference type="STRING" id="698492.A0A0E9NB16"/>
<comment type="caution">
    <text evidence="6">The sequence shown here is derived from an EMBL/GenBank/DDBJ whole genome shotgun (WGS) entry which is preliminary data.</text>
</comment>
<dbReference type="GO" id="GO:0008440">
    <property type="term" value="F:inositol-1,4,5-trisphosphate 3-kinase activity"/>
    <property type="evidence" value="ECO:0007669"/>
    <property type="project" value="TreeGrafter"/>
</dbReference>
<dbReference type="SUPFAM" id="SSF56104">
    <property type="entry name" value="SAICAR synthase-like"/>
    <property type="match status" value="1"/>
</dbReference>
<proteinExistence type="inferred from homology"/>
<keyword evidence="7" id="KW-1185">Reference proteome</keyword>
<accession>A0A0E9NB16</accession>
<dbReference type="GO" id="GO:0005737">
    <property type="term" value="C:cytoplasm"/>
    <property type="evidence" value="ECO:0007669"/>
    <property type="project" value="TreeGrafter"/>
</dbReference>
<keyword evidence="3 4" id="KW-0418">Kinase</keyword>
<dbReference type="InterPro" id="IPR005522">
    <property type="entry name" value="IPK"/>
</dbReference>
<dbReference type="PANTHER" id="PTHR12400:SF103">
    <property type="entry name" value="INOSITOL POLYPHOSPHATE MULTIKINASE"/>
    <property type="match status" value="1"/>
</dbReference>
<gene>
    <name evidence="6" type="ORF">G7K_1284-t1</name>
</gene>
<sequence>MEDRQQQQRPQLQERQYTYSVLSHASPFESQVAGHEGLLEDDTGLLLIKPCTKTEVRFYDESVNHPELREWMPAYMGSLQLGLPENVSREMIPEEASIPAIEDDKGGGGRPNKKLEQAVVLENLTNGFKRPCVMDIKLGSRLWADDATPEKQARMEQVSRNTTSGVMGMRITGMRVWRAEQCSFEVFPKSYGKSLTALTLPAALRQFFSARLLPTQTPLILSRFVEDVELIIAALNEEELRMFSCSLLFIYEGDAGALSEAIAEEAKKVINEELYPPSDSEGTHSEEEIEEDEEEEIKKVIELRLIDFAHAKWLPGAGRDDNIFRGAKNVLYLLRDVLAEVEAEDLAEEIEGFA</sequence>